<organism evidence="3">
    <name type="scientific">Streptomyces iranensis</name>
    <dbReference type="NCBI Taxonomy" id="576784"/>
    <lineage>
        <taxon>Bacteria</taxon>
        <taxon>Bacillati</taxon>
        <taxon>Actinomycetota</taxon>
        <taxon>Actinomycetes</taxon>
        <taxon>Kitasatosporales</taxon>
        <taxon>Streptomycetaceae</taxon>
        <taxon>Streptomyces</taxon>
        <taxon>Streptomyces violaceusniger group</taxon>
    </lineage>
</organism>
<dbReference type="PANTHER" id="PTHR35526:SF3">
    <property type="entry name" value="ANTI-SIGMA-F FACTOR RSBW"/>
    <property type="match status" value="1"/>
</dbReference>
<dbReference type="HOGENOM" id="CLU_090336_23_0_11"/>
<dbReference type="CDD" id="cd16936">
    <property type="entry name" value="HATPase_RsbW-like"/>
    <property type="match status" value="1"/>
</dbReference>
<keyword evidence="5" id="KW-1185">Reference proteome</keyword>
<proteinExistence type="predicted"/>
<accession>A0A060ZQX5</accession>
<gene>
    <name evidence="4" type="ORF">J2Z30_006868</name>
    <name evidence="3" type="ORF">SIRAN4888</name>
</gene>
<dbReference type="Pfam" id="PF13581">
    <property type="entry name" value="HATPase_c_2"/>
    <property type="match status" value="1"/>
</dbReference>
<dbReference type="InterPro" id="IPR036890">
    <property type="entry name" value="HATPase_C_sf"/>
</dbReference>
<dbReference type="AlphaFoldDB" id="A0A060ZQX5"/>
<dbReference type="PANTHER" id="PTHR35526">
    <property type="entry name" value="ANTI-SIGMA-F FACTOR RSBW-RELATED"/>
    <property type="match status" value="1"/>
</dbReference>
<dbReference type="Proteomes" id="UP000756710">
    <property type="component" value="Unassembled WGS sequence"/>
</dbReference>
<keyword evidence="1" id="KW-0418">Kinase</keyword>
<reference evidence="3" key="1">
    <citation type="submission" date="2014-05" db="EMBL/GenBank/DDBJ databases">
        <authorList>
            <person name="Horn Fabian"/>
        </authorList>
    </citation>
    <scope>NUCLEOTIDE SEQUENCE</scope>
</reference>
<evidence type="ECO:0000259" key="2">
    <source>
        <dbReference type="Pfam" id="PF13581"/>
    </source>
</evidence>
<dbReference type="InterPro" id="IPR003594">
    <property type="entry name" value="HATPase_dom"/>
</dbReference>
<keyword evidence="1" id="KW-0723">Serine/threonine-protein kinase</keyword>
<evidence type="ECO:0000313" key="3">
    <source>
        <dbReference type="EMBL" id="CDR08206.1"/>
    </source>
</evidence>
<dbReference type="InterPro" id="IPR050267">
    <property type="entry name" value="Anti-sigma-factor_SerPK"/>
</dbReference>
<evidence type="ECO:0000313" key="4">
    <source>
        <dbReference type="EMBL" id="MBP2065826.1"/>
    </source>
</evidence>
<dbReference type="EMBL" id="LK022848">
    <property type="protein sequence ID" value="CDR08206.1"/>
    <property type="molecule type" value="Genomic_DNA"/>
</dbReference>
<feature type="domain" description="Histidine kinase/HSP90-like ATPase" evidence="2">
    <location>
        <begin position="20"/>
        <end position="130"/>
    </location>
</feature>
<dbReference type="GO" id="GO:0004674">
    <property type="term" value="F:protein serine/threonine kinase activity"/>
    <property type="evidence" value="ECO:0007669"/>
    <property type="project" value="UniProtKB-KW"/>
</dbReference>
<dbReference type="RefSeq" id="WP_044572300.1">
    <property type="nucleotide sequence ID" value="NZ_BAABDR010000042.1"/>
</dbReference>
<reference evidence="4 5" key="2">
    <citation type="submission" date="2021-03" db="EMBL/GenBank/DDBJ databases">
        <title>Genomic Encyclopedia of Type Strains, Phase IV (KMG-IV): sequencing the most valuable type-strain genomes for metagenomic binning, comparative biology and taxonomic classification.</title>
        <authorList>
            <person name="Goeker M."/>
        </authorList>
    </citation>
    <scope>NUCLEOTIDE SEQUENCE [LARGE SCALE GENOMIC DNA]</scope>
    <source>
        <strain evidence="4 5">DSM 41954</strain>
    </source>
</reference>
<keyword evidence="1" id="KW-0808">Transferase</keyword>
<dbReference type="Gene3D" id="3.30.565.10">
    <property type="entry name" value="Histidine kinase-like ATPase, C-terminal domain"/>
    <property type="match status" value="1"/>
</dbReference>
<evidence type="ECO:0000256" key="1">
    <source>
        <dbReference type="ARBA" id="ARBA00022527"/>
    </source>
</evidence>
<evidence type="ECO:0000313" key="5">
    <source>
        <dbReference type="Proteomes" id="UP000756710"/>
    </source>
</evidence>
<name>A0A060ZQX5_9ACTN</name>
<dbReference type="SUPFAM" id="SSF55874">
    <property type="entry name" value="ATPase domain of HSP90 chaperone/DNA topoisomerase II/histidine kinase"/>
    <property type="match status" value="1"/>
</dbReference>
<dbReference type="EMBL" id="JAGGLR010000021">
    <property type="protein sequence ID" value="MBP2065826.1"/>
    <property type="molecule type" value="Genomic_DNA"/>
</dbReference>
<sequence length="142" mass="15183">MDEYMSAPRVWGLMCPGSREEVTRARRWTRDILSNHPCADDAELIVSELGSNALTHTASGTPYGTFQLTLSLSPRTVAISVTDEGGHPEEVSPTEADADDTHGRGLTIVMALARRLDITGGQYGRTVTAQLVAAPEPGVTTC</sequence>
<protein>
    <submittedName>
        <fullName evidence="4">Anti-sigma regulatory factor (Ser/Thr protein kinase)</fullName>
    </submittedName>
    <submittedName>
        <fullName evidence="3">Regulatory protein</fullName>
    </submittedName>
</protein>